<organism evidence="2 3">
    <name type="scientific">Polarella glacialis</name>
    <name type="common">Dinoflagellate</name>
    <dbReference type="NCBI Taxonomy" id="89957"/>
    <lineage>
        <taxon>Eukaryota</taxon>
        <taxon>Sar</taxon>
        <taxon>Alveolata</taxon>
        <taxon>Dinophyceae</taxon>
        <taxon>Suessiales</taxon>
        <taxon>Suessiaceae</taxon>
        <taxon>Polarella</taxon>
    </lineage>
</organism>
<dbReference type="PROSITE" id="PS51857">
    <property type="entry name" value="CSD_2"/>
    <property type="match status" value="1"/>
</dbReference>
<dbReference type="Gene3D" id="2.40.50.140">
    <property type="entry name" value="Nucleic acid-binding proteins"/>
    <property type="match status" value="1"/>
</dbReference>
<dbReference type="InterPro" id="IPR002059">
    <property type="entry name" value="CSP_DNA-bd"/>
</dbReference>
<evidence type="ECO:0000313" key="3">
    <source>
        <dbReference type="Proteomes" id="UP000654075"/>
    </source>
</evidence>
<comment type="caution">
    <text evidence="2">The sequence shown here is derived from an EMBL/GenBank/DDBJ whole genome shotgun (WGS) entry which is preliminary data.</text>
</comment>
<reference evidence="2" key="1">
    <citation type="submission" date="2021-02" db="EMBL/GenBank/DDBJ databases">
        <authorList>
            <person name="Dougan E. K."/>
            <person name="Rhodes N."/>
            <person name="Thang M."/>
            <person name="Chan C."/>
        </authorList>
    </citation>
    <scope>NUCLEOTIDE SEQUENCE</scope>
</reference>
<sequence length="128" mass="14068">MPCKGRVKFWFSDKGWGRLEITGHLPAGLTAAENSNGIFVHFKDIVTPDDKTLASLDEGQEVSFTCAKGQKGWQASAVKGADGGPLRSRLHRNQLAGIFRGVVSHWNREKAFGWITTDLSPQSLGMQR</sequence>
<dbReference type="InterPro" id="IPR012340">
    <property type="entry name" value="NA-bd_OB-fold"/>
</dbReference>
<dbReference type="Pfam" id="PF00313">
    <property type="entry name" value="CSD"/>
    <property type="match status" value="1"/>
</dbReference>
<dbReference type="AlphaFoldDB" id="A0A813HVR9"/>
<dbReference type="EMBL" id="CAJNNV010033176">
    <property type="protein sequence ID" value="CAE8642584.1"/>
    <property type="molecule type" value="Genomic_DNA"/>
</dbReference>
<dbReference type="SUPFAM" id="SSF50249">
    <property type="entry name" value="Nucleic acid-binding proteins"/>
    <property type="match status" value="1"/>
</dbReference>
<protein>
    <recommendedName>
        <fullName evidence="1">CSD domain-containing protein</fullName>
    </recommendedName>
</protein>
<evidence type="ECO:0000259" key="1">
    <source>
        <dbReference type="PROSITE" id="PS51857"/>
    </source>
</evidence>
<gene>
    <name evidence="2" type="ORF">PGLA1383_LOCUS57049</name>
</gene>
<keyword evidence="3" id="KW-1185">Reference proteome</keyword>
<feature type="non-terminal residue" evidence="2">
    <location>
        <position position="1"/>
    </location>
</feature>
<feature type="domain" description="CSD" evidence="1">
    <location>
        <begin position="2"/>
        <end position="80"/>
    </location>
</feature>
<dbReference type="Proteomes" id="UP000654075">
    <property type="component" value="Unassembled WGS sequence"/>
</dbReference>
<proteinExistence type="predicted"/>
<evidence type="ECO:0000313" key="2">
    <source>
        <dbReference type="EMBL" id="CAE8642584.1"/>
    </source>
</evidence>
<name>A0A813HVR9_POLGL</name>
<dbReference type="GO" id="GO:0003676">
    <property type="term" value="F:nucleic acid binding"/>
    <property type="evidence" value="ECO:0007669"/>
    <property type="project" value="InterPro"/>
</dbReference>
<accession>A0A813HVR9</accession>